<protein>
    <submittedName>
        <fullName evidence="1">Uncharacterized protein</fullName>
    </submittedName>
</protein>
<proteinExistence type="predicted"/>
<reference evidence="1" key="1">
    <citation type="journal article" date="2010" name="Science">
        <title>Plasticity of animal genome architecture unmasked by rapid evolution of a pelagic tunicate.</title>
        <authorList>
            <person name="Denoeud F."/>
            <person name="Henriet S."/>
            <person name="Mungpakdee S."/>
            <person name="Aury J.M."/>
            <person name="Da Silva C."/>
            <person name="Brinkmann H."/>
            <person name="Mikhaleva J."/>
            <person name="Olsen L.C."/>
            <person name="Jubin C."/>
            <person name="Canestro C."/>
            <person name="Bouquet J.M."/>
            <person name="Danks G."/>
            <person name="Poulain J."/>
            <person name="Campsteijn C."/>
            <person name="Adamski M."/>
            <person name="Cross I."/>
            <person name="Yadetie F."/>
            <person name="Muffato M."/>
            <person name="Louis A."/>
            <person name="Butcher S."/>
            <person name="Tsagkogeorga G."/>
            <person name="Konrad A."/>
            <person name="Singh S."/>
            <person name="Jensen M.F."/>
            <person name="Cong E.H."/>
            <person name="Eikeseth-Otteraa H."/>
            <person name="Noel B."/>
            <person name="Anthouard V."/>
            <person name="Porcel B.M."/>
            <person name="Kachouri-Lafond R."/>
            <person name="Nishino A."/>
            <person name="Ugolini M."/>
            <person name="Chourrout P."/>
            <person name="Nishida H."/>
            <person name="Aasland R."/>
            <person name="Huzurbazar S."/>
            <person name="Westhof E."/>
            <person name="Delsuc F."/>
            <person name="Lehrach H."/>
            <person name="Reinhardt R."/>
            <person name="Weissenbach J."/>
            <person name="Roy S.W."/>
            <person name="Artiguenave F."/>
            <person name="Postlethwait J.H."/>
            <person name="Manak J.R."/>
            <person name="Thompson E.M."/>
            <person name="Jaillon O."/>
            <person name="Du Pasquier L."/>
            <person name="Boudinot P."/>
            <person name="Liberles D.A."/>
            <person name="Volff J.N."/>
            <person name="Philippe H."/>
            <person name="Lenhard B."/>
            <person name="Roest Crollius H."/>
            <person name="Wincker P."/>
            <person name="Chourrout D."/>
        </authorList>
    </citation>
    <scope>NUCLEOTIDE SEQUENCE [LARGE SCALE GENOMIC DNA]</scope>
</reference>
<gene>
    <name evidence="1" type="ORF">GSOID_T00027482001</name>
</gene>
<dbReference type="SUPFAM" id="SSF52047">
    <property type="entry name" value="RNI-like"/>
    <property type="match status" value="1"/>
</dbReference>
<dbReference type="AlphaFoldDB" id="E4YJJ3"/>
<organism evidence="1">
    <name type="scientific">Oikopleura dioica</name>
    <name type="common">Tunicate</name>
    <dbReference type="NCBI Taxonomy" id="34765"/>
    <lineage>
        <taxon>Eukaryota</taxon>
        <taxon>Metazoa</taxon>
        <taxon>Chordata</taxon>
        <taxon>Tunicata</taxon>
        <taxon>Appendicularia</taxon>
        <taxon>Copelata</taxon>
        <taxon>Oikopleuridae</taxon>
        <taxon>Oikopleura</taxon>
    </lineage>
</organism>
<dbReference type="Gene3D" id="3.80.10.10">
    <property type="entry name" value="Ribonuclease Inhibitor"/>
    <property type="match status" value="1"/>
</dbReference>
<name>E4YJJ3_OIKDI</name>
<dbReference type="InterPro" id="IPR032675">
    <property type="entry name" value="LRR_dom_sf"/>
</dbReference>
<accession>E4YJJ3</accession>
<dbReference type="EMBL" id="FN654658">
    <property type="protein sequence ID" value="CBY35654.1"/>
    <property type="molecule type" value="Genomic_DNA"/>
</dbReference>
<sequence>MSKQKSASLPETPAGRFLREYKKTQNTSEELISDLKIAIENESPELQSFLICGSETDLHQVLKTVRIQGYKNLQRLQLMQIDMTSKSSKALRDYFDTRLYPLKHLEIIDLISIDSLRNLPLESLQIRFQTSLMSEHRIFWNCLSSIRTLTELSLVYSRLTPDSCILLANELKNFKHLTKLDLEGNPILSVGAGILMTEEINLTYWGFRNCQIDRYCETNDKLVHDFIQHICKQVVYNPFLETIDLRDNFLNSSDYTEILKANTQLGDFKPCKILICERNCNSETFLTLSGLSKTSKRSKGKGKGKKKKS</sequence>
<evidence type="ECO:0000313" key="1">
    <source>
        <dbReference type="EMBL" id="CBY35654.1"/>
    </source>
</evidence>
<dbReference type="Proteomes" id="UP000011014">
    <property type="component" value="Unassembled WGS sequence"/>
</dbReference>